<feature type="compositionally biased region" description="Low complexity" evidence="1">
    <location>
        <begin position="43"/>
        <end position="59"/>
    </location>
</feature>
<comment type="caution">
    <text evidence="2">The sequence shown here is derived from an EMBL/GenBank/DDBJ whole genome shotgun (WGS) entry which is preliminary data.</text>
</comment>
<evidence type="ECO:0000313" key="3">
    <source>
        <dbReference type="Proteomes" id="UP001470230"/>
    </source>
</evidence>
<dbReference type="Proteomes" id="UP001470230">
    <property type="component" value="Unassembled WGS sequence"/>
</dbReference>
<dbReference type="EMBL" id="JAPFFF010000007">
    <property type="protein sequence ID" value="KAK8886390.1"/>
    <property type="molecule type" value="Genomic_DNA"/>
</dbReference>
<sequence>MNINDMLNKPARFTPIKTLMGDLPHSLDVPLGSFKEEAKPNMQQIQPQQQQQQEFQSIDQHQGQEYVYQNNSQDRYSNYIQNPDTNQNQQTFYNSQPPQSFLYQQPISLANQQSYISQSSYDLNMNLTNPIASPSGNYLNMPQNQQQFVQLPKLAIPQKSEEDLADCVSSGCNSASSTDSGRSAPYTLHDDLSIFKVVAAYYGFGFHGKIPWSFWQTYKRATGSTRSNSSLYHHWNGAMKKKYDAFISNGRLNDCILWLETAVMAEQSSNACLSPQMINNGNNIQPVQHAGTPLFHNRSEPPVSLIAVGQPNISQMQPMTLIRTPSAKNESSFPFTH</sequence>
<protein>
    <recommendedName>
        <fullName evidence="4">Myb-like domain-containing protein</fullName>
    </recommendedName>
</protein>
<organism evidence="2 3">
    <name type="scientific">Tritrichomonas musculus</name>
    <dbReference type="NCBI Taxonomy" id="1915356"/>
    <lineage>
        <taxon>Eukaryota</taxon>
        <taxon>Metamonada</taxon>
        <taxon>Parabasalia</taxon>
        <taxon>Tritrichomonadida</taxon>
        <taxon>Tritrichomonadidae</taxon>
        <taxon>Tritrichomonas</taxon>
    </lineage>
</organism>
<keyword evidence="3" id="KW-1185">Reference proteome</keyword>
<reference evidence="2 3" key="1">
    <citation type="submission" date="2024-04" db="EMBL/GenBank/DDBJ databases">
        <title>Tritrichomonas musculus Genome.</title>
        <authorList>
            <person name="Alves-Ferreira E."/>
            <person name="Grigg M."/>
            <person name="Lorenzi H."/>
            <person name="Galac M."/>
        </authorList>
    </citation>
    <scope>NUCLEOTIDE SEQUENCE [LARGE SCALE GENOMIC DNA]</scope>
    <source>
        <strain evidence="2 3">EAF2021</strain>
    </source>
</reference>
<accession>A0ABR2K5M4</accession>
<evidence type="ECO:0008006" key="4">
    <source>
        <dbReference type="Google" id="ProtNLM"/>
    </source>
</evidence>
<gene>
    <name evidence="2" type="ORF">M9Y10_041853</name>
</gene>
<name>A0ABR2K5M4_9EUKA</name>
<feature type="region of interest" description="Disordered" evidence="1">
    <location>
        <begin position="39"/>
        <end position="59"/>
    </location>
</feature>
<evidence type="ECO:0000313" key="2">
    <source>
        <dbReference type="EMBL" id="KAK8886390.1"/>
    </source>
</evidence>
<proteinExistence type="predicted"/>
<evidence type="ECO:0000256" key="1">
    <source>
        <dbReference type="SAM" id="MobiDB-lite"/>
    </source>
</evidence>